<feature type="binding site" evidence="3">
    <location>
        <position position="365"/>
    </location>
    <ligand>
        <name>Mn(2+)</name>
        <dbReference type="ChEBI" id="CHEBI:29035"/>
    </ligand>
</feature>
<dbReference type="PANTHER" id="PTHR21337:SF0">
    <property type="entry name" value="PHOSPHO-2-DEHYDRO-3-DEOXYHEPTONATE ALDOLASE"/>
    <property type="match status" value="1"/>
</dbReference>
<evidence type="ECO:0000256" key="4">
    <source>
        <dbReference type="RuleBase" id="RU363071"/>
    </source>
</evidence>
<dbReference type="Pfam" id="PF01474">
    <property type="entry name" value="DAHP_synth_2"/>
    <property type="match status" value="1"/>
</dbReference>
<dbReference type="Gene3D" id="3.20.20.70">
    <property type="entry name" value="Aldolase class I"/>
    <property type="match status" value="1"/>
</dbReference>
<evidence type="ECO:0000313" key="6">
    <source>
        <dbReference type="Proteomes" id="UP000295096"/>
    </source>
</evidence>
<feature type="binding site" evidence="3">
    <location>
        <position position="80"/>
    </location>
    <ligand>
        <name>Mn(2+)</name>
        <dbReference type="ChEBI" id="CHEBI:29035"/>
    </ligand>
</feature>
<feature type="binding site" evidence="3">
    <location>
        <position position="333"/>
    </location>
    <ligand>
        <name>phosphoenolpyruvate</name>
        <dbReference type="ChEBI" id="CHEBI:58702"/>
    </ligand>
</feature>
<keyword evidence="3" id="KW-0170">Cobalt</keyword>
<comment type="similarity">
    <text evidence="1 4">Belongs to the class-II DAHP synthase family.</text>
</comment>
<dbReference type="InterPro" id="IPR002480">
    <property type="entry name" value="DAHP_synth_2"/>
</dbReference>
<dbReference type="PANTHER" id="PTHR21337">
    <property type="entry name" value="PHOSPHO-2-DEHYDRO-3-DEOXYHEPTONATE ALDOLASE 1, 2"/>
    <property type="match status" value="1"/>
</dbReference>
<dbReference type="EC" id="2.5.1.54" evidence="4"/>
<dbReference type="NCBIfam" id="TIGR01358">
    <property type="entry name" value="DAHP_synth_II"/>
    <property type="match status" value="1"/>
</dbReference>
<dbReference type="InterPro" id="IPR013785">
    <property type="entry name" value="Aldolase_TIM"/>
</dbReference>
<evidence type="ECO:0000256" key="3">
    <source>
        <dbReference type="PIRSR" id="PIRSR602480-1"/>
    </source>
</evidence>
<dbReference type="EMBL" id="SMSJ01000171">
    <property type="protein sequence ID" value="TDH57990.1"/>
    <property type="molecule type" value="Genomic_DNA"/>
</dbReference>
<organism evidence="5 6">
    <name type="scientific">Dankookia rubra</name>
    <dbReference type="NCBI Taxonomy" id="1442381"/>
    <lineage>
        <taxon>Bacteria</taxon>
        <taxon>Pseudomonadati</taxon>
        <taxon>Pseudomonadota</taxon>
        <taxon>Alphaproteobacteria</taxon>
        <taxon>Acetobacterales</taxon>
        <taxon>Roseomonadaceae</taxon>
        <taxon>Dankookia</taxon>
    </lineage>
</organism>
<comment type="catalytic activity">
    <reaction evidence="4">
        <text>D-erythrose 4-phosphate + phosphoenolpyruvate + H2O = 7-phospho-2-dehydro-3-deoxy-D-arabino-heptonate + phosphate</text>
        <dbReference type="Rhea" id="RHEA:14717"/>
        <dbReference type="ChEBI" id="CHEBI:15377"/>
        <dbReference type="ChEBI" id="CHEBI:16897"/>
        <dbReference type="ChEBI" id="CHEBI:43474"/>
        <dbReference type="ChEBI" id="CHEBI:58394"/>
        <dbReference type="ChEBI" id="CHEBI:58702"/>
        <dbReference type="EC" id="2.5.1.54"/>
    </reaction>
</comment>
<dbReference type="AlphaFoldDB" id="A0A4R5Q4Z8"/>
<evidence type="ECO:0000256" key="1">
    <source>
        <dbReference type="ARBA" id="ARBA00008911"/>
    </source>
</evidence>
<dbReference type="SUPFAM" id="SSF51569">
    <property type="entry name" value="Aldolase"/>
    <property type="match status" value="1"/>
</dbReference>
<keyword evidence="6" id="KW-1185">Reference proteome</keyword>
<feature type="binding site" evidence="3">
    <location>
        <position position="407"/>
    </location>
    <ligand>
        <name>Mn(2+)</name>
        <dbReference type="ChEBI" id="CHEBI:29035"/>
    </ligand>
</feature>
<comment type="cofactor">
    <cofactor evidence="3">
        <name>Mn(2+)</name>
        <dbReference type="ChEBI" id="CHEBI:29035"/>
    </cofactor>
    <cofactor evidence="3">
        <name>Co(2+)</name>
        <dbReference type="ChEBI" id="CHEBI:48828"/>
    </cofactor>
    <cofactor evidence="3">
        <name>Cd(2+)</name>
        <dbReference type="ChEBI" id="CHEBI:48775"/>
    </cofactor>
    <text evidence="3">Binds 1 divalent cation per subunit. The enzyme is active with manganese, cobalt or cadmium ions.</text>
</comment>
<sequence>MSPAAPGAATLPAPGWSPDSWRRLPARQLPDFEDAAHLSRVEARLRGYPPLVFAGEARALQAELAAVAEGRAFLLQGGDCAESFAEFHPDTIRDSLRVLLQMAVVLIFGAGTSVVKVGRLAGQFAKPRSSPVERQGEVELPSYRGDIVNALDFTLAARRPDPERQLQAYAQAAATLNLVRAFTEGGYAALSRVHDWYLGFVGETPQARLYQDAAARISEALGFMAACGVSGDSTPAVARTRVYTSHEALLLGFEEAMTRVDSTSGAWYNTAGHLVWVGDRTRDPAEAHVEYLRGIANPLGLKAGPSLDPDGFVRLCDALDPRREPGRLTVITRFGQDGVARHLPPLLRAARREGRRLVWACDPMHGNTVTSDSGLKTRRFERILGEVEGFFAAHAAEGTHPGGLHVEMTGQDVTECTGGSGDASDAGLPARYRTHCDPRLNAAQSLELAFLLADRLRRMRRTA</sequence>
<dbReference type="GO" id="GO:0003849">
    <property type="term" value="F:3-deoxy-7-phosphoheptulonate synthase activity"/>
    <property type="evidence" value="ECO:0007669"/>
    <property type="project" value="UniProtKB-EC"/>
</dbReference>
<dbReference type="GO" id="GO:0009073">
    <property type="term" value="P:aromatic amino acid family biosynthetic process"/>
    <property type="evidence" value="ECO:0007669"/>
    <property type="project" value="InterPro"/>
</dbReference>
<accession>A0A4R5Q4Z8</accession>
<keyword evidence="2 4" id="KW-0808">Transferase</keyword>
<proteinExistence type="inferred from homology"/>
<keyword evidence="3" id="KW-0104">Cadmium</keyword>
<keyword evidence="3" id="KW-0464">Manganese</keyword>
<dbReference type="OrthoDB" id="9766852at2"/>
<evidence type="ECO:0000313" key="5">
    <source>
        <dbReference type="EMBL" id="TDH57990.1"/>
    </source>
</evidence>
<name>A0A4R5Q4Z8_9PROT</name>
<comment type="caution">
    <text evidence="5">The sequence shown here is derived from an EMBL/GenBank/DDBJ whole genome shotgun (WGS) entry which is preliminary data.</text>
</comment>
<protein>
    <recommendedName>
        <fullName evidence="4">Phospho-2-dehydro-3-deoxyheptonate aldolase</fullName>
        <ecNumber evidence="4">2.5.1.54</ecNumber>
    </recommendedName>
</protein>
<feature type="binding site" evidence="3">
    <location>
        <position position="119"/>
    </location>
    <ligand>
        <name>phosphoenolpyruvate</name>
        <dbReference type="ChEBI" id="CHEBI:58702"/>
    </ligand>
</feature>
<feature type="binding site" evidence="3">
    <location>
        <position position="302"/>
    </location>
    <ligand>
        <name>phosphoenolpyruvate</name>
        <dbReference type="ChEBI" id="CHEBI:58702"/>
    </ligand>
</feature>
<dbReference type="Proteomes" id="UP000295096">
    <property type="component" value="Unassembled WGS sequence"/>
</dbReference>
<gene>
    <name evidence="5" type="ORF">E2C06_34965</name>
</gene>
<reference evidence="5 6" key="1">
    <citation type="journal article" date="2016" name="J. Microbiol.">
        <title>Dankookia rubra gen. nov., sp. nov., an alphaproteobacterium isolated from sediment of a shallow stream.</title>
        <authorList>
            <person name="Kim W.H."/>
            <person name="Kim D.H."/>
            <person name="Kang K."/>
            <person name="Ahn T.Y."/>
        </authorList>
    </citation>
    <scope>NUCLEOTIDE SEQUENCE [LARGE SCALE GENOMIC DNA]</scope>
    <source>
        <strain evidence="5 6">JCM30602</strain>
    </source>
</reference>
<evidence type="ECO:0000256" key="2">
    <source>
        <dbReference type="ARBA" id="ARBA00022679"/>
    </source>
</evidence>
<feature type="binding site" evidence="3">
    <location>
        <position position="437"/>
    </location>
    <ligand>
        <name>Mn(2+)</name>
        <dbReference type="ChEBI" id="CHEBI:29035"/>
    </ligand>
</feature>